<dbReference type="PIRSF" id="PIRSF018077">
    <property type="entry name" value="UCP018077"/>
    <property type="match status" value="1"/>
</dbReference>
<dbReference type="InterPro" id="IPR022366">
    <property type="entry name" value="Pup_deamidase"/>
</dbReference>
<dbReference type="NCBIfam" id="TIGR03688">
    <property type="entry name" value="depupylase_Dop"/>
    <property type="match status" value="1"/>
</dbReference>
<comment type="similarity">
    <text evidence="1">Belongs to the Pup ligase/Pup deamidase family. Pup deamidase subfamily.</text>
</comment>
<feature type="active site" description="Proton acceptor" evidence="2">
    <location>
        <position position="97"/>
    </location>
</feature>
<dbReference type="PANTHER" id="PTHR42307:SF2">
    <property type="entry name" value="PUP DEAMIDASE_DEPUPYLASE"/>
    <property type="match status" value="1"/>
</dbReference>
<evidence type="ECO:0000313" key="4">
    <source>
        <dbReference type="Proteomes" id="UP000557772"/>
    </source>
</evidence>
<organism evidence="3 4">
    <name type="scientific">Flexivirga aerilata</name>
    <dbReference type="NCBI Taxonomy" id="1656889"/>
    <lineage>
        <taxon>Bacteria</taxon>
        <taxon>Bacillati</taxon>
        <taxon>Actinomycetota</taxon>
        <taxon>Actinomycetes</taxon>
        <taxon>Micrococcales</taxon>
        <taxon>Dermacoccaceae</taxon>
        <taxon>Flexivirga</taxon>
    </lineage>
</organism>
<evidence type="ECO:0000256" key="2">
    <source>
        <dbReference type="PIRSR" id="PIRSR018077-1"/>
    </source>
</evidence>
<sequence>MTVRRVMGIETEYGISVPGDPTANPMVLSGRVVTAYATQQGMRAARAGWDYEDEAPLRDARGFDMARAIADPSQLTDEEDPTLANVVLTNGARLYVDHAHPEYSSPEVTTPRAAITWDRAGELVMREAVGLLAVPGTPGVNLYKNNTDGKGASYGTHENYLMSRATPFADVVRHLIPFFVARQVMCGSGRVGIGVESTRPGFQLAQRSDFFEVEVGLETTLKRPIINTRDEPHAVAERYRRLHVIIGDANHSDVSNLLKLGTTSLVLGMIEAGAVTEDLTVDKPVESLHRLSHDPTLKATVEVAGRRTMTGVQLLWSYYELADTWLQQTYGGELDPDTAEVMQRWEQVLTTLERDPMDAAREVDWVTKLQALEGFRARDGLEWSDPRLKAIDIQWSDVRADKGLFNRMLAAGRVDQLVDDDTVRAAVTAPPEDTRAYFRGTCLARFPQEVAAASWDSVIFDVRSQPSLQRVPTLEPERGTKSHVGGLLEQAGSADELLRLLAQDAPTGA</sequence>
<dbReference type="PANTHER" id="PTHR42307">
    <property type="entry name" value="PUP DEAMIDASE/DEPUPYLASE"/>
    <property type="match status" value="1"/>
</dbReference>
<evidence type="ECO:0000313" key="3">
    <source>
        <dbReference type="EMBL" id="NNG41001.1"/>
    </source>
</evidence>
<reference evidence="3 4" key="1">
    <citation type="submission" date="2020-05" db="EMBL/GenBank/DDBJ databases">
        <title>Flexivirga sp. ID2601S isolated from air conditioner.</title>
        <authorList>
            <person name="Kim D.H."/>
        </authorList>
    </citation>
    <scope>NUCLEOTIDE SEQUENCE [LARGE SCALE GENOMIC DNA]</scope>
    <source>
        <strain evidence="3 4">ID2601S</strain>
    </source>
</reference>
<accession>A0A849ANL7</accession>
<dbReference type="Proteomes" id="UP000557772">
    <property type="component" value="Unassembled WGS sequence"/>
</dbReference>
<dbReference type="InterPro" id="IPR004347">
    <property type="entry name" value="Pup_ligase/deamidase"/>
</dbReference>
<dbReference type="AlphaFoldDB" id="A0A849ANL7"/>
<keyword evidence="3" id="KW-0647">Proteasome</keyword>
<dbReference type="GO" id="GO:0019941">
    <property type="term" value="P:modification-dependent protein catabolic process"/>
    <property type="evidence" value="ECO:0007669"/>
    <property type="project" value="InterPro"/>
</dbReference>
<protein>
    <submittedName>
        <fullName evidence="3">Proteasome accessory factor PafA2</fullName>
    </submittedName>
</protein>
<keyword evidence="4" id="KW-1185">Reference proteome</keyword>
<dbReference type="GO" id="GO:0008233">
    <property type="term" value="F:peptidase activity"/>
    <property type="evidence" value="ECO:0007669"/>
    <property type="project" value="InterPro"/>
</dbReference>
<name>A0A849ANL7_9MICO</name>
<dbReference type="GO" id="GO:0010498">
    <property type="term" value="P:proteasomal protein catabolic process"/>
    <property type="evidence" value="ECO:0007669"/>
    <property type="project" value="InterPro"/>
</dbReference>
<dbReference type="GO" id="GO:0070490">
    <property type="term" value="P:protein pupylation"/>
    <property type="evidence" value="ECO:0007669"/>
    <property type="project" value="TreeGrafter"/>
</dbReference>
<comment type="caution">
    <text evidence="3">The sequence shown here is derived from an EMBL/GenBank/DDBJ whole genome shotgun (WGS) entry which is preliminary data.</text>
</comment>
<dbReference type="GO" id="GO:0005524">
    <property type="term" value="F:ATP binding"/>
    <property type="evidence" value="ECO:0007669"/>
    <property type="project" value="TreeGrafter"/>
</dbReference>
<dbReference type="EMBL" id="JABENB010000003">
    <property type="protein sequence ID" value="NNG41001.1"/>
    <property type="molecule type" value="Genomic_DNA"/>
</dbReference>
<dbReference type="GO" id="GO:0016811">
    <property type="term" value="F:hydrolase activity, acting on carbon-nitrogen (but not peptide) bonds, in linear amides"/>
    <property type="evidence" value="ECO:0007669"/>
    <property type="project" value="InterPro"/>
</dbReference>
<proteinExistence type="inferred from homology"/>
<dbReference type="RefSeq" id="WP_171157897.1">
    <property type="nucleotide sequence ID" value="NZ_JABENB010000003.1"/>
</dbReference>
<gene>
    <name evidence="3" type="ORF">HJ588_17210</name>
</gene>
<evidence type="ECO:0000256" key="1">
    <source>
        <dbReference type="ARBA" id="ARBA00009114"/>
    </source>
</evidence>
<dbReference type="Pfam" id="PF03136">
    <property type="entry name" value="Pup_ligase"/>
    <property type="match status" value="1"/>
</dbReference>
<dbReference type="GO" id="GO:0000502">
    <property type="term" value="C:proteasome complex"/>
    <property type="evidence" value="ECO:0007669"/>
    <property type="project" value="UniProtKB-KW"/>
</dbReference>